<dbReference type="EMBL" id="CP035758">
    <property type="protein sequence ID" value="QBD74863.1"/>
    <property type="molecule type" value="Genomic_DNA"/>
</dbReference>
<dbReference type="Gene3D" id="2.160.20.120">
    <property type="match status" value="1"/>
</dbReference>
<dbReference type="Proteomes" id="UP000290365">
    <property type="component" value="Chromosome"/>
</dbReference>
<accession>A0A4P6JIP1</accession>
<evidence type="ECO:0000313" key="4">
    <source>
        <dbReference type="EMBL" id="QBD74863.1"/>
    </source>
</evidence>
<keyword evidence="2" id="KW-0732">Signal</keyword>
<evidence type="ECO:0000259" key="3">
    <source>
        <dbReference type="Pfam" id="PF13349"/>
    </source>
</evidence>
<evidence type="ECO:0000256" key="2">
    <source>
        <dbReference type="SAM" id="SignalP"/>
    </source>
</evidence>
<reference evidence="4 5" key="1">
    <citation type="submission" date="2019-01" db="EMBL/GenBank/DDBJ databases">
        <title>Ktedonosporobacter rubrisoli SCAWS-G2.</title>
        <authorList>
            <person name="Huang Y."/>
            <person name="Yan B."/>
        </authorList>
    </citation>
    <scope>NUCLEOTIDE SEQUENCE [LARGE SCALE GENOMIC DNA]</scope>
    <source>
        <strain evidence="4 5">SCAWS-G2</strain>
    </source>
</reference>
<dbReference type="RefSeq" id="WP_129885462.1">
    <property type="nucleotide sequence ID" value="NZ_CP035758.1"/>
</dbReference>
<dbReference type="KEGG" id="kbs:EPA93_02175"/>
<name>A0A4P6JIP1_KTERU</name>
<dbReference type="AlphaFoldDB" id="A0A4P6JIP1"/>
<feature type="domain" description="DUF4097" evidence="3">
    <location>
        <begin position="184"/>
        <end position="283"/>
    </location>
</feature>
<evidence type="ECO:0000256" key="1">
    <source>
        <dbReference type="SAM" id="MobiDB-lite"/>
    </source>
</evidence>
<feature type="compositionally biased region" description="Basic and acidic residues" evidence="1">
    <location>
        <begin position="260"/>
        <end position="272"/>
    </location>
</feature>
<sequence length="287" mass="30511">MKDWQAQSKISTRRASRCLSLIFLLCAILLIGGALAACDLATNVKSTMKQVNTSLPERSFTVGTQARLVFSTGIADVQIHSGNSDKITVNAKFSAIGIGLDSQLDSNTMQIDTSQKGDTVTVNAKANTSVVGSEHFNVAITVPHSCAVEVHDSTGKVEVEDVSGSLAINTGSSDIHVSNVDGPMTIESNDGRIELQKASLKGQSRLKTSTGDINFHGSLDPQGSYQVKTRDGRITMNLPPDAAFSLKTSSNDGRIRNSFDSKEVGSEPRARLEIQSNTGDIAVKKEG</sequence>
<feature type="region of interest" description="Disordered" evidence="1">
    <location>
        <begin position="260"/>
        <end position="287"/>
    </location>
</feature>
<keyword evidence="5" id="KW-1185">Reference proteome</keyword>
<evidence type="ECO:0000313" key="5">
    <source>
        <dbReference type="Proteomes" id="UP000290365"/>
    </source>
</evidence>
<dbReference type="InterPro" id="IPR025164">
    <property type="entry name" value="Toastrack_DUF4097"/>
</dbReference>
<feature type="chain" id="PRO_5020244804" description="DUF4097 domain-containing protein" evidence="2">
    <location>
        <begin position="37"/>
        <end position="287"/>
    </location>
</feature>
<gene>
    <name evidence="4" type="ORF">EPA93_02175</name>
</gene>
<organism evidence="4 5">
    <name type="scientific">Ktedonosporobacter rubrisoli</name>
    <dbReference type="NCBI Taxonomy" id="2509675"/>
    <lineage>
        <taxon>Bacteria</taxon>
        <taxon>Bacillati</taxon>
        <taxon>Chloroflexota</taxon>
        <taxon>Ktedonobacteria</taxon>
        <taxon>Ktedonobacterales</taxon>
        <taxon>Ktedonosporobacteraceae</taxon>
        <taxon>Ktedonosporobacter</taxon>
    </lineage>
</organism>
<dbReference type="Pfam" id="PF13349">
    <property type="entry name" value="DUF4097"/>
    <property type="match status" value="1"/>
</dbReference>
<dbReference type="OrthoDB" id="151680at2"/>
<protein>
    <recommendedName>
        <fullName evidence="3">DUF4097 domain-containing protein</fullName>
    </recommendedName>
</protein>
<feature type="signal peptide" evidence="2">
    <location>
        <begin position="1"/>
        <end position="36"/>
    </location>
</feature>
<proteinExistence type="predicted"/>